<dbReference type="Proteomes" id="UP001152797">
    <property type="component" value="Unassembled WGS sequence"/>
</dbReference>
<dbReference type="Pfam" id="PF25757">
    <property type="entry name" value="TPR_DNAAF5"/>
    <property type="match status" value="1"/>
</dbReference>
<organism evidence="2">
    <name type="scientific">Cladocopium goreaui</name>
    <dbReference type="NCBI Taxonomy" id="2562237"/>
    <lineage>
        <taxon>Eukaryota</taxon>
        <taxon>Sar</taxon>
        <taxon>Alveolata</taxon>
        <taxon>Dinophyceae</taxon>
        <taxon>Suessiales</taxon>
        <taxon>Symbiodiniaceae</taxon>
        <taxon>Cladocopium</taxon>
    </lineage>
</organism>
<dbReference type="InterPro" id="IPR052623">
    <property type="entry name" value="DAAF5"/>
</dbReference>
<sequence>MAWQDPNKVPIKAFYEGVTNVNYMSTLSFDRHPAVRRFWFETLAHWMLRCVDKVDLEPYIAPYLLTGLCDENEEIALEVFWLIEKIGEAYEAEKEEDLRKTKQYGFDYTWTYGGRASVPFPLQGIWAGGDRLDHVRKTGARGPDFLGQKALTEHHHRELLDDAGEEEEEERLGAPLELPRRDYCWPDSRGLDVFPRLPRPRLGSRSWVRTHSRRYIKATFNDVVDFRDCTALNAGRLLCMSVAYTEEGAGEKTDFWGADLEG</sequence>
<keyword evidence="5" id="KW-1185">Reference proteome</keyword>
<evidence type="ECO:0000313" key="2">
    <source>
        <dbReference type="EMBL" id="CAI3986362.1"/>
    </source>
</evidence>
<dbReference type="EMBL" id="CAMXCT030001075">
    <property type="protein sequence ID" value="CAL4773674.1"/>
    <property type="molecule type" value="Genomic_DNA"/>
</dbReference>
<accession>A0A9P1FU22</accession>
<comment type="caution">
    <text evidence="2">The sequence shown here is derived from an EMBL/GenBank/DDBJ whole genome shotgun (WGS) entry which is preliminary data.</text>
</comment>
<evidence type="ECO:0000259" key="1">
    <source>
        <dbReference type="Pfam" id="PF25757"/>
    </source>
</evidence>
<dbReference type="PANTHER" id="PTHR16216">
    <property type="entry name" value="DYNEIN ASSEMBLY FACTOR 5, AXONEMAL"/>
    <property type="match status" value="1"/>
</dbReference>
<name>A0A9P1FU22_9DINO</name>
<feature type="domain" description="Dynein axonemal assembly factor 5 TPR repeats" evidence="1">
    <location>
        <begin position="26"/>
        <end position="100"/>
    </location>
</feature>
<evidence type="ECO:0000313" key="5">
    <source>
        <dbReference type="Proteomes" id="UP001152797"/>
    </source>
</evidence>
<dbReference type="EMBL" id="CAMXCT010001075">
    <property type="protein sequence ID" value="CAI3986362.1"/>
    <property type="molecule type" value="Genomic_DNA"/>
</dbReference>
<evidence type="ECO:0000313" key="3">
    <source>
        <dbReference type="EMBL" id="CAL1139737.1"/>
    </source>
</evidence>
<gene>
    <name evidence="2" type="ORF">C1SCF055_LOCUS13721</name>
</gene>
<dbReference type="OrthoDB" id="413572at2759"/>
<dbReference type="EMBL" id="CAMXCT020001075">
    <property type="protein sequence ID" value="CAL1139737.1"/>
    <property type="molecule type" value="Genomic_DNA"/>
</dbReference>
<dbReference type="InterPro" id="IPR016024">
    <property type="entry name" value="ARM-type_fold"/>
</dbReference>
<dbReference type="PANTHER" id="PTHR16216:SF2">
    <property type="entry name" value="DYNEIN AXONEMAL ASSEMBLY FACTOR 5"/>
    <property type="match status" value="1"/>
</dbReference>
<dbReference type="InterPro" id="IPR057978">
    <property type="entry name" value="TPR_DAAF5"/>
</dbReference>
<dbReference type="AlphaFoldDB" id="A0A9P1FU22"/>
<reference evidence="3" key="2">
    <citation type="submission" date="2024-04" db="EMBL/GenBank/DDBJ databases">
        <authorList>
            <person name="Chen Y."/>
            <person name="Shah S."/>
            <person name="Dougan E. K."/>
            <person name="Thang M."/>
            <person name="Chan C."/>
        </authorList>
    </citation>
    <scope>NUCLEOTIDE SEQUENCE [LARGE SCALE GENOMIC DNA]</scope>
</reference>
<evidence type="ECO:0000313" key="4">
    <source>
        <dbReference type="EMBL" id="CAL4773674.1"/>
    </source>
</evidence>
<protein>
    <submittedName>
        <fullName evidence="4">HEAT repeat-containing protein 2</fullName>
    </submittedName>
</protein>
<reference evidence="2" key="1">
    <citation type="submission" date="2022-10" db="EMBL/GenBank/DDBJ databases">
        <authorList>
            <person name="Chen Y."/>
            <person name="Dougan E. K."/>
            <person name="Chan C."/>
            <person name="Rhodes N."/>
            <person name="Thang M."/>
        </authorList>
    </citation>
    <scope>NUCLEOTIDE SEQUENCE</scope>
</reference>
<proteinExistence type="predicted"/>
<dbReference type="SUPFAM" id="SSF48371">
    <property type="entry name" value="ARM repeat"/>
    <property type="match status" value="1"/>
</dbReference>